<dbReference type="GO" id="GO:0047689">
    <property type="term" value="F:aspartate racemase activity"/>
    <property type="evidence" value="ECO:0007669"/>
    <property type="project" value="UniProtKB-EC"/>
</dbReference>
<accession>A0A840HXC3</accession>
<evidence type="ECO:0000256" key="2">
    <source>
        <dbReference type="ARBA" id="ARBA00023235"/>
    </source>
</evidence>
<dbReference type="PANTHER" id="PTHR21198:SF7">
    <property type="entry name" value="ASPARTATE-GLUTAMATE RACEMASE FAMILY"/>
    <property type="match status" value="1"/>
</dbReference>
<organism evidence="3 4">
    <name type="scientific">Rhizorhapis suberifaciens</name>
    <name type="common">corky root of lettuce</name>
    <dbReference type="NCBI Taxonomy" id="13656"/>
    <lineage>
        <taxon>Bacteria</taxon>
        <taxon>Pseudomonadati</taxon>
        <taxon>Pseudomonadota</taxon>
        <taxon>Alphaproteobacteria</taxon>
        <taxon>Sphingomonadales</taxon>
        <taxon>Sphingomonadaceae</taxon>
        <taxon>Rhizorhapis</taxon>
    </lineage>
</organism>
<dbReference type="RefSeq" id="WP_184476248.1">
    <property type="nucleotide sequence ID" value="NZ_JACHOV010000010.1"/>
</dbReference>
<dbReference type="PANTHER" id="PTHR21198">
    <property type="entry name" value="GLUTAMATE RACEMASE"/>
    <property type="match status" value="1"/>
</dbReference>
<protein>
    <submittedName>
        <fullName evidence="3">Aspartate racemase</fullName>
        <ecNumber evidence="3">5.1.1.13</ecNumber>
    </submittedName>
</protein>
<dbReference type="InterPro" id="IPR015942">
    <property type="entry name" value="Asp/Glu/hydantoin_racemase"/>
</dbReference>
<dbReference type="InterPro" id="IPR004380">
    <property type="entry name" value="Asp_race"/>
</dbReference>
<dbReference type="EMBL" id="JACHOV010000010">
    <property type="protein sequence ID" value="MBB4642301.1"/>
    <property type="molecule type" value="Genomic_DNA"/>
</dbReference>
<dbReference type="InterPro" id="IPR001920">
    <property type="entry name" value="Asp/Glu_race"/>
</dbReference>
<dbReference type="EC" id="5.1.1.13" evidence="3"/>
<evidence type="ECO:0000313" key="4">
    <source>
        <dbReference type="Proteomes" id="UP000575068"/>
    </source>
</evidence>
<name>A0A840HXC3_9SPHN</name>
<dbReference type="Pfam" id="PF01177">
    <property type="entry name" value="Asp_Glu_race"/>
    <property type="match status" value="1"/>
</dbReference>
<dbReference type="SUPFAM" id="SSF53681">
    <property type="entry name" value="Aspartate/glutamate racemase"/>
    <property type="match status" value="2"/>
</dbReference>
<proteinExistence type="inferred from homology"/>
<keyword evidence="2 3" id="KW-0413">Isomerase</keyword>
<keyword evidence="4" id="KW-1185">Reference proteome</keyword>
<comment type="caution">
    <text evidence="3">The sequence shown here is derived from an EMBL/GenBank/DDBJ whole genome shotgun (WGS) entry which is preliminary data.</text>
</comment>
<comment type="similarity">
    <text evidence="1">Belongs to the aspartate/glutamate racemases family.</text>
</comment>
<gene>
    <name evidence="3" type="ORF">HNQ99_002626</name>
</gene>
<evidence type="ECO:0000256" key="1">
    <source>
        <dbReference type="ARBA" id="ARBA00007847"/>
    </source>
</evidence>
<dbReference type="AlphaFoldDB" id="A0A840HXC3"/>
<dbReference type="Proteomes" id="UP000575068">
    <property type="component" value="Unassembled WGS sequence"/>
</dbReference>
<sequence>MRKIGLIGGMSWTSTVRYYQIINEAISRRKGGLHCAPLLIESLDFAEVAKAQTDEEWARTADILIGAAHRLETAGATALIICANSMHRVYDEVAQAVSVPILHIADAVGEKMKADGVKSAALIGTHNVMMERFYRQRLVSHGISLMPPDMQWAQEIDRIIYEELAVGKATRASERTMKTIFTNIYQAHVPAVVLACTELEMIVDVRANVLPIYDGTSLHAQAAVAHILEE</sequence>
<evidence type="ECO:0000313" key="3">
    <source>
        <dbReference type="EMBL" id="MBB4642301.1"/>
    </source>
</evidence>
<dbReference type="NCBIfam" id="TIGR00035">
    <property type="entry name" value="asp_race"/>
    <property type="match status" value="1"/>
</dbReference>
<reference evidence="3 4" key="1">
    <citation type="submission" date="2020-08" db="EMBL/GenBank/DDBJ databases">
        <title>Genomic Encyclopedia of Type Strains, Phase IV (KMG-IV): sequencing the most valuable type-strain genomes for metagenomic binning, comparative biology and taxonomic classification.</title>
        <authorList>
            <person name="Goeker M."/>
        </authorList>
    </citation>
    <scope>NUCLEOTIDE SEQUENCE [LARGE SCALE GENOMIC DNA]</scope>
    <source>
        <strain evidence="3 4">DSM 7465</strain>
    </source>
</reference>
<dbReference type="Gene3D" id="3.40.50.1860">
    <property type="match status" value="2"/>
</dbReference>